<dbReference type="Proteomes" id="UP001183619">
    <property type="component" value="Unassembled WGS sequence"/>
</dbReference>
<keyword evidence="1" id="KW-0067">ATP-binding</keyword>
<dbReference type="InterPro" id="IPR027417">
    <property type="entry name" value="P-loop_NTPase"/>
</dbReference>
<organism evidence="1 2">
    <name type="scientific">Corynebacterium felinum</name>
    <dbReference type="NCBI Taxonomy" id="131318"/>
    <lineage>
        <taxon>Bacteria</taxon>
        <taxon>Bacillati</taxon>
        <taxon>Actinomycetota</taxon>
        <taxon>Actinomycetes</taxon>
        <taxon>Mycobacteriales</taxon>
        <taxon>Corynebacteriaceae</taxon>
        <taxon>Corynebacterium</taxon>
    </lineage>
</organism>
<dbReference type="EMBL" id="JAVDYF010000001">
    <property type="protein sequence ID" value="MDR7354603.1"/>
    <property type="molecule type" value="Genomic_DNA"/>
</dbReference>
<reference evidence="1 2" key="1">
    <citation type="submission" date="2023-07" db="EMBL/GenBank/DDBJ databases">
        <title>Sequencing the genomes of 1000 actinobacteria strains.</title>
        <authorList>
            <person name="Klenk H.-P."/>
        </authorList>
    </citation>
    <scope>NUCLEOTIDE SEQUENCE [LARGE SCALE GENOMIC DNA]</scope>
    <source>
        <strain evidence="1 2">DSM 44508</strain>
    </source>
</reference>
<gene>
    <name evidence="1" type="ORF">J2S37_001141</name>
</gene>
<name>A0ABU2B7L8_9CORY</name>
<evidence type="ECO:0000313" key="2">
    <source>
        <dbReference type="Proteomes" id="UP001183619"/>
    </source>
</evidence>
<dbReference type="GO" id="GO:0005524">
    <property type="term" value="F:ATP binding"/>
    <property type="evidence" value="ECO:0007669"/>
    <property type="project" value="UniProtKB-KW"/>
</dbReference>
<accession>A0ABU2B7L8</accession>
<protein>
    <submittedName>
        <fullName evidence="1">Energy-coupling factor transporter ATP-binding protein EcfA2</fullName>
    </submittedName>
</protein>
<sequence>MEPCALLAQGVVGEGFDDTFFWGRPRILRDCALTFHQQRFTVLVVAGAPGMGKTSVLRAYAGLVDKQGWGMHSLQPATFTDVKLAPHHALTCDDLHRWPKRSITELTAKLQEADTTPATCLITGTPALAQRIAEELTTADFYQLQLLSPSATHTVVEQHAHVDADAKDFITTYTHGYPTLIGLVLEQLAPHATVTLPLAHNACHLAREQLIASVFVPTLQRLSAGDIAMLCTIAADTGPSRIGTIASALHLSPQQATNYRTRLIGAGLLVSPSRGHVAFTLPYLREYLRTLHHDDHTTTQQWF</sequence>
<comment type="caution">
    <text evidence="1">The sequence shown here is derived from an EMBL/GenBank/DDBJ whole genome shotgun (WGS) entry which is preliminary data.</text>
</comment>
<keyword evidence="2" id="KW-1185">Reference proteome</keyword>
<proteinExistence type="predicted"/>
<keyword evidence="1" id="KW-0547">Nucleotide-binding</keyword>
<evidence type="ECO:0000313" key="1">
    <source>
        <dbReference type="EMBL" id="MDR7354603.1"/>
    </source>
</evidence>
<dbReference type="RefSeq" id="WP_277104551.1">
    <property type="nucleotide sequence ID" value="NZ_BAAAJS010000003.1"/>
</dbReference>
<dbReference type="SUPFAM" id="SSF52540">
    <property type="entry name" value="P-loop containing nucleoside triphosphate hydrolases"/>
    <property type="match status" value="1"/>
</dbReference>